<comment type="caution">
    <text evidence="10">The sequence shown here is derived from an EMBL/GenBank/DDBJ whole genome shotgun (WGS) entry which is preliminary data.</text>
</comment>
<evidence type="ECO:0000259" key="9">
    <source>
        <dbReference type="PROSITE" id="PS50928"/>
    </source>
</evidence>
<dbReference type="Gene3D" id="1.10.3720.10">
    <property type="entry name" value="MetI-like"/>
    <property type="match status" value="1"/>
</dbReference>
<dbReference type="Proteomes" id="UP000604475">
    <property type="component" value="Unassembled WGS sequence"/>
</dbReference>
<keyword evidence="3" id="KW-1003">Cell membrane</keyword>
<feature type="domain" description="ABC transmembrane type-1" evidence="9">
    <location>
        <begin position="138"/>
        <end position="323"/>
    </location>
</feature>
<feature type="compositionally biased region" description="Acidic residues" evidence="8">
    <location>
        <begin position="36"/>
        <end position="49"/>
    </location>
</feature>
<keyword evidence="6 7" id="KW-0472">Membrane</keyword>
<organism evidence="10 11">
    <name type="scientific">Frankia nepalensis</name>
    <dbReference type="NCBI Taxonomy" id="1836974"/>
    <lineage>
        <taxon>Bacteria</taxon>
        <taxon>Bacillati</taxon>
        <taxon>Actinomycetota</taxon>
        <taxon>Actinomycetes</taxon>
        <taxon>Frankiales</taxon>
        <taxon>Frankiaceae</taxon>
        <taxon>Frankia</taxon>
    </lineage>
</organism>
<comment type="subcellular location">
    <subcellularLocation>
        <location evidence="1 7">Cell membrane</location>
        <topology evidence="1 7">Multi-pass membrane protein</topology>
    </subcellularLocation>
</comment>
<dbReference type="PANTHER" id="PTHR43386">
    <property type="entry name" value="OLIGOPEPTIDE TRANSPORT SYSTEM PERMEASE PROTEIN APPC"/>
    <property type="match status" value="1"/>
</dbReference>
<proteinExistence type="inferred from homology"/>
<evidence type="ECO:0000256" key="6">
    <source>
        <dbReference type="ARBA" id="ARBA00023136"/>
    </source>
</evidence>
<dbReference type="PANTHER" id="PTHR43386:SF1">
    <property type="entry name" value="D,D-DIPEPTIDE TRANSPORT SYSTEM PERMEASE PROTEIN DDPC-RELATED"/>
    <property type="match status" value="1"/>
</dbReference>
<evidence type="ECO:0000256" key="3">
    <source>
        <dbReference type="ARBA" id="ARBA00022475"/>
    </source>
</evidence>
<evidence type="ECO:0000256" key="8">
    <source>
        <dbReference type="SAM" id="MobiDB-lite"/>
    </source>
</evidence>
<feature type="transmembrane region" description="Helical" evidence="7">
    <location>
        <begin position="169"/>
        <end position="190"/>
    </location>
</feature>
<keyword evidence="2 7" id="KW-0813">Transport</keyword>
<feature type="region of interest" description="Disordered" evidence="8">
    <location>
        <begin position="29"/>
        <end position="57"/>
    </location>
</feature>
<evidence type="ECO:0000256" key="2">
    <source>
        <dbReference type="ARBA" id="ARBA00022448"/>
    </source>
</evidence>
<sequence>MAAGAVAVGAAESAPRLVSAFGPGGAFDPGGAFGLGDDEERLGDDEEQGDGPGGSRRRIDLGRLGGFLLRRPGLVISAAVVVLVVLASFWPTLFTSDDPLLGVPKERFHGPSGAHWFGTDELGRDVFARVVHGAALSMKATLIAVAVAFVVGGLLGLVAGFVGRWIEDVIMRFVDVMLSIPTLFLSLALITALGYGTVKVAVAVGIASVASFARVMRSEVLKVRQAVYVEAARSTGARWYSVLWRHVLPNAMGPVIVLATLDFGVSVLAVSSLSFLGYGAEPPAPEWGTLISSGRNYLANAWWLTTLPGVTVAATVLATNRIARALDGEWTAGR</sequence>
<keyword evidence="11" id="KW-1185">Reference proteome</keyword>
<evidence type="ECO:0000313" key="10">
    <source>
        <dbReference type="EMBL" id="MBL7626952.1"/>
    </source>
</evidence>
<dbReference type="SUPFAM" id="SSF161098">
    <property type="entry name" value="MetI-like"/>
    <property type="match status" value="1"/>
</dbReference>
<evidence type="ECO:0000256" key="5">
    <source>
        <dbReference type="ARBA" id="ARBA00022989"/>
    </source>
</evidence>
<evidence type="ECO:0000256" key="7">
    <source>
        <dbReference type="RuleBase" id="RU363032"/>
    </source>
</evidence>
<gene>
    <name evidence="10" type="ORF">I7412_07190</name>
</gene>
<comment type="similarity">
    <text evidence="7">Belongs to the binding-protein-dependent transport system permease family.</text>
</comment>
<name>A0A937RBV0_9ACTN</name>
<dbReference type="GO" id="GO:0055085">
    <property type="term" value="P:transmembrane transport"/>
    <property type="evidence" value="ECO:0007669"/>
    <property type="project" value="InterPro"/>
</dbReference>
<dbReference type="InterPro" id="IPR000515">
    <property type="entry name" value="MetI-like"/>
</dbReference>
<keyword evidence="5 7" id="KW-1133">Transmembrane helix</keyword>
<feature type="transmembrane region" description="Helical" evidence="7">
    <location>
        <begin position="300"/>
        <end position="318"/>
    </location>
</feature>
<dbReference type="PROSITE" id="PS50928">
    <property type="entry name" value="ABC_TM1"/>
    <property type="match status" value="1"/>
</dbReference>
<evidence type="ECO:0000256" key="4">
    <source>
        <dbReference type="ARBA" id="ARBA00022692"/>
    </source>
</evidence>
<keyword evidence="4 7" id="KW-0812">Transmembrane</keyword>
<dbReference type="EMBL" id="JAEACQ010000153">
    <property type="protein sequence ID" value="MBL7626952.1"/>
    <property type="molecule type" value="Genomic_DNA"/>
</dbReference>
<reference evidence="10" key="1">
    <citation type="submission" date="2020-12" db="EMBL/GenBank/DDBJ databases">
        <title>Genomic characterization of non-nitrogen-fixing Frankia strains.</title>
        <authorList>
            <person name="Carlos-Shanley C."/>
            <person name="Guerra T."/>
            <person name="Hahn D."/>
        </authorList>
    </citation>
    <scope>NUCLEOTIDE SEQUENCE</scope>
    <source>
        <strain evidence="10">CN6</strain>
    </source>
</reference>
<accession>A0A937RBV0</accession>
<evidence type="ECO:0000256" key="1">
    <source>
        <dbReference type="ARBA" id="ARBA00004651"/>
    </source>
</evidence>
<dbReference type="GO" id="GO:0005886">
    <property type="term" value="C:plasma membrane"/>
    <property type="evidence" value="ECO:0007669"/>
    <property type="project" value="UniProtKB-SubCell"/>
</dbReference>
<dbReference type="InterPro" id="IPR050366">
    <property type="entry name" value="BP-dependent_transpt_permease"/>
</dbReference>
<dbReference type="Pfam" id="PF00528">
    <property type="entry name" value="BPD_transp_1"/>
    <property type="match status" value="1"/>
</dbReference>
<feature type="transmembrane region" description="Helical" evidence="7">
    <location>
        <begin position="255"/>
        <end position="280"/>
    </location>
</feature>
<dbReference type="InterPro" id="IPR035906">
    <property type="entry name" value="MetI-like_sf"/>
</dbReference>
<protein>
    <submittedName>
        <fullName evidence="10">ABC transporter permease</fullName>
    </submittedName>
</protein>
<feature type="transmembrane region" description="Helical" evidence="7">
    <location>
        <begin position="73"/>
        <end position="93"/>
    </location>
</feature>
<feature type="transmembrane region" description="Helical" evidence="7">
    <location>
        <begin position="140"/>
        <end position="162"/>
    </location>
</feature>
<dbReference type="AlphaFoldDB" id="A0A937RBV0"/>
<evidence type="ECO:0000313" key="11">
    <source>
        <dbReference type="Proteomes" id="UP000604475"/>
    </source>
</evidence>
<dbReference type="CDD" id="cd06261">
    <property type="entry name" value="TM_PBP2"/>
    <property type="match status" value="1"/>
</dbReference>